<keyword evidence="3 10" id="KW-0812">Transmembrane</keyword>
<dbReference type="PANTHER" id="PTHR43427:SF6">
    <property type="entry name" value="CHLORIDE CHANNEL PROTEIN CLC-E"/>
    <property type="match status" value="1"/>
</dbReference>
<evidence type="ECO:0000313" key="12">
    <source>
        <dbReference type="Proteomes" id="UP000549765"/>
    </source>
</evidence>
<dbReference type="GO" id="GO:0005254">
    <property type="term" value="F:chloride channel activity"/>
    <property type="evidence" value="ECO:0007669"/>
    <property type="project" value="UniProtKB-KW"/>
</dbReference>
<dbReference type="EMBL" id="JAAXPN010000001">
    <property type="protein sequence ID" value="NKZ23624.1"/>
    <property type="molecule type" value="Genomic_DNA"/>
</dbReference>
<organism evidence="11 12">
    <name type="scientific">Periweissella fabalis</name>
    <dbReference type="NCBI Taxonomy" id="1070421"/>
    <lineage>
        <taxon>Bacteria</taxon>
        <taxon>Bacillati</taxon>
        <taxon>Bacillota</taxon>
        <taxon>Bacilli</taxon>
        <taxon>Lactobacillales</taxon>
        <taxon>Lactobacillaceae</taxon>
        <taxon>Periweissella</taxon>
    </lineage>
</organism>
<proteinExistence type="predicted"/>
<dbReference type="AlphaFoldDB" id="A0A7X6N2X5"/>
<feature type="transmembrane region" description="Helical" evidence="10">
    <location>
        <begin position="62"/>
        <end position="84"/>
    </location>
</feature>
<keyword evidence="6 10" id="KW-0472">Membrane</keyword>
<feature type="transmembrane region" description="Helical" evidence="10">
    <location>
        <begin position="232"/>
        <end position="251"/>
    </location>
</feature>
<evidence type="ECO:0000256" key="9">
    <source>
        <dbReference type="ARBA" id="ARBA00023303"/>
    </source>
</evidence>
<dbReference type="RefSeq" id="WP_168721409.1">
    <property type="nucleotide sequence ID" value="NZ_JAAXPN010000001.1"/>
</dbReference>
<protein>
    <submittedName>
        <fullName evidence="11">Chloride channel protein</fullName>
    </submittedName>
</protein>
<evidence type="ECO:0000256" key="8">
    <source>
        <dbReference type="ARBA" id="ARBA00023214"/>
    </source>
</evidence>
<feature type="transmembrane region" description="Helical" evidence="10">
    <location>
        <begin position="395"/>
        <end position="414"/>
    </location>
</feature>
<sequence>MLNQNSATRRMPESLVLAISTIVLGVLVGCSSVVLSLLLSLVEHVFLNFKETMLNPAPVATLPWHRFGSVVIGGIIAAIVWYLLRSKTQGPVSINAALKGKNMPVLPMVIHVITQIFYVGVGGSVGRELAPREAGALIANKWNQILAKTGLDTLSTESQQLLIASAAGAGFAGVYIAPITGMLFAVEILLKKVSMRTVIVSLSMSTIAMLIGSLEKGFQPYYFITDTKFSVALLPFVLIIGPLAGILGALFRQACQWAEKNQTHTKHVLWQLPVVSVVTGLIAAFILPQIMGNGRALAQLSISNTGTKLLYLLAIGAVLKAVVTVFTIRAGAAGGTLTPSIAIGAVFGALASPLFGIEPQQGALLGAVSLLAASQQAPLMALFMIIEVTHLGSDAYLPMGLGVCLAAAFSRLIIKPKS</sequence>
<keyword evidence="12" id="KW-1185">Reference proteome</keyword>
<evidence type="ECO:0000256" key="7">
    <source>
        <dbReference type="ARBA" id="ARBA00023173"/>
    </source>
</evidence>
<accession>A0A7X6N2X5</accession>
<dbReference type="Proteomes" id="UP000549765">
    <property type="component" value="Unassembled WGS sequence"/>
</dbReference>
<keyword evidence="2" id="KW-0813">Transport</keyword>
<dbReference type="InterPro" id="IPR001807">
    <property type="entry name" value="ClC"/>
</dbReference>
<name>A0A7X6N2X5_9LACO</name>
<feature type="transmembrane region" description="Helical" evidence="10">
    <location>
        <begin position="340"/>
        <end position="357"/>
    </location>
</feature>
<dbReference type="Pfam" id="PF00654">
    <property type="entry name" value="Voltage_CLC"/>
    <property type="match status" value="1"/>
</dbReference>
<evidence type="ECO:0000256" key="4">
    <source>
        <dbReference type="ARBA" id="ARBA00022989"/>
    </source>
</evidence>
<keyword evidence="9" id="KW-0407">Ion channel</keyword>
<dbReference type="InterPro" id="IPR050368">
    <property type="entry name" value="ClC-type_chloride_channel"/>
</dbReference>
<comment type="subcellular location">
    <subcellularLocation>
        <location evidence="1">Membrane</location>
        <topology evidence="1">Multi-pass membrane protein</topology>
    </subcellularLocation>
</comment>
<dbReference type="PRINTS" id="PR00762">
    <property type="entry name" value="CLCHANNEL"/>
</dbReference>
<feature type="transmembrane region" description="Helical" evidence="10">
    <location>
        <begin position="310"/>
        <end position="328"/>
    </location>
</feature>
<dbReference type="PANTHER" id="PTHR43427">
    <property type="entry name" value="CHLORIDE CHANNEL PROTEIN CLC-E"/>
    <property type="match status" value="1"/>
</dbReference>
<evidence type="ECO:0000256" key="2">
    <source>
        <dbReference type="ARBA" id="ARBA00022448"/>
    </source>
</evidence>
<evidence type="ECO:0000313" key="11">
    <source>
        <dbReference type="EMBL" id="NKZ23624.1"/>
    </source>
</evidence>
<reference evidence="11 12" key="1">
    <citation type="submission" date="2020-04" db="EMBL/GenBank/DDBJ databases">
        <title>MicrobeNet Type strains.</title>
        <authorList>
            <person name="Nicholson A.C."/>
        </authorList>
    </citation>
    <scope>NUCLEOTIDE SEQUENCE [LARGE SCALE GENOMIC DNA]</scope>
    <source>
        <strain evidence="11 12">CCUG 61472</strain>
    </source>
</reference>
<dbReference type="GO" id="GO:0034707">
    <property type="term" value="C:chloride channel complex"/>
    <property type="evidence" value="ECO:0007669"/>
    <property type="project" value="UniProtKB-KW"/>
</dbReference>
<evidence type="ECO:0000256" key="10">
    <source>
        <dbReference type="SAM" id="Phobius"/>
    </source>
</evidence>
<feature type="transmembrane region" description="Helical" evidence="10">
    <location>
        <begin position="193"/>
        <end position="212"/>
    </location>
</feature>
<dbReference type="SUPFAM" id="SSF81340">
    <property type="entry name" value="Clc chloride channel"/>
    <property type="match status" value="1"/>
</dbReference>
<keyword evidence="8" id="KW-0868">Chloride</keyword>
<keyword evidence="4 10" id="KW-1133">Transmembrane helix</keyword>
<dbReference type="Gene3D" id="1.10.3080.10">
    <property type="entry name" value="Clc chloride channel"/>
    <property type="match status" value="1"/>
</dbReference>
<feature type="transmembrane region" description="Helical" evidence="10">
    <location>
        <begin position="105"/>
        <end position="125"/>
    </location>
</feature>
<gene>
    <name evidence="11" type="ORF">HF964_02225</name>
</gene>
<keyword evidence="5" id="KW-0406">Ion transport</keyword>
<feature type="transmembrane region" description="Helical" evidence="10">
    <location>
        <begin position="272"/>
        <end position="290"/>
    </location>
</feature>
<evidence type="ECO:0000256" key="3">
    <source>
        <dbReference type="ARBA" id="ARBA00022692"/>
    </source>
</evidence>
<feature type="transmembrane region" description="Helical" evidence="10">
    <location>
        <begin position="15"/>
        <end position="42"/>
    </location>
</feature>
<evidence type="ECO:0000256" key="6">
    <source>
        <dbReference type="ARBA" id="ARBA00023136"/>
    </source>
</evidence>
<dbReference type="InterPro" id="IPR014743">
    <property type="entry name" value="Cl-channel_core"/>
</dbReference>
<evidence type="ECO:0000256" key="5">
    <source>
        <dbReference type="ARBA" id="ARBA00023065"/>
    </source>
</evidence>
<feature type="transmembrane region" description="Helical" evidence="10">
    <location>
        <begin position="161"/>
        <end position="186"/>
    </location>
</feature>
<comment type="caution">
    <text evidence="11">The sequence shown here is derived from an EMBL/GenBank/DDBJ whole genome shotgun (WGS) entry which is preliminary data.</text>
</comment>
<keyword evidence="7" id="KW-0869">Chloride channel</keyword>
<evidence type="ECO:0000256" key="1">
    <source>
        <dbReference type="ARBA" id="ARBA00004141"/>
    </source>
</evidence>